<evidence type="ECO:0000313" key="2">
    <source>
        <dbReference type="EMBL" id="KAF9454156.1"/>
    </source>
</evidence>
<accession>A0A9P5XRR6</accession>
<dbReference type="EMBL" id="MU151056">
    <property type="protein sequence ID" value="KAF9454156.1"/>
    <property type="molecule type" value="Genomic_DNA"/>
</dbReference>
<dbReference type="AlphaFoldDB" id="A0A9P5XRR6"/>
<comment type="caution">
    <text evidence="2">The sequence shown here is derived from an EMBL/GenBank/DDBJ whole genome shotgun (WGS) entry which is preliminary data.</text>
</comment>
<keyword evidence="3" id="KW-1185">Reference proteome</keyword>
<dbReference type="PROSITE" id="PS50181">
    <property type="entry name" value="FBOX"/>
    <property type="match status" value="1"/>
</dbReference>
<organism evidence="2 3">
    <name type="scientific">Macrolepiota fuliginosa MF-IS2</name>
    <dbReference type="NCBI Taxonomy" id="1400762"/>
    <lineage>
        <taxon>Eukaryota</taxon>
        <taxon>Fungi</taxon>
        <taxon>Dikarya</taxon>
        <taxon>Basidiomycota</taxon>
        <taxon>Agaricomycotina</taxon>
        <taxon>Agaricomycetes</taxon>
        <taxon>Agaricomycetidae</taxon>
        <taxon>Agaricales</taxon>
        <taxon>Agaricineae</taxon>
        <taxon>Agaricaceae</taxon>
        <taxon>Macrolepiota</taxon>
    </lineage>
</organism>
<dbReference type="SUPFAM" id="SSF81383">
    <property type="entry name" value="F-box domain"/>
    <property type="match status" value="1"/>
</dbReference>
<evidence type="ECO:0000313" key="3">
    <source>
        <dbReference type="Proteomes" id="UP000807342"/>
    </source>
</evidence>
<dbReference type="OrthoDB" id="3219396at2759"/>
<reference evidence="2" key="1">
    <citation type="submission" date="2020-11" db="EMBL/GenBank/DDBJ databases">
        <authorList>
            <consortium name="DOE Joint Genome Institute"/>
            <person name="Ahrendt S."/>
            <person name="Riley R."/>
            <person name="Andreopoulos W."/>
            <person name="Labutti K."/>
            <person name="Pangilinan J."/>
            <person name="Ruiz-Duenas F.J."/>
            <person name="Barrasa J.M."/>
            <person name="Sanchez-Garcia M."/>
            <person name="Camarero S."/>
            <person name="Miyauchi S."/>
            <person name="Serrano A."/>
            <person name="Linde D."/>
            <person name="Babiker R."/>
            <person name="Drula E."/>
            <person name="Ayuso-Fernandez I."/>
            <person name="Pacheco R."/>
            <person name="Padilla G."/>
            <person name="Ferreira P."/>
            <person name="Barriuso J."/>
            <person name="Kellner H."/>
            <person name="Castanera R."/>
            <person name="Alfaro M."/>
            <person name="Ramirez L."/>
            <person name="Pisabarro A.G."/>
            <person name="Kuo A."/>
            <person name="Tritt A."/>
            <person name="Lipzen A."/>
            <person name="He G."/>
            <person name="Yan M."/>
            <person name="Ng V."/>
            <person name="Cullen D."/>
            <person name="Martin F."/>
            <person name="Rosso M.-N."/>
            <person name="Henrissat B."/>
            <person name="Hibbett D."/>
            <person name="Martinez A.T."/>
            <person name="Grigoriev I.V."/>
        </authorList>
    </citation>
    <scope>NUCLEOTIDE SEQUENCE</scope>
    <source>
        <strain evidence="2">MF-IS2</strain>
    </source>
</reference>
<proteinExistence type="predicted"/>
<dbReference type="InterPro" id="IPR001810">
    <property type="entry name" value="F-box_dom"/>
</dbReference>
<evidence type="ECO:0000259" key="1">
    <source>
        <dbReference type="PROSITE" id="PS50181"/>
    </source>
</evidence>
<sequence>MPPPSYPLTLLDIPPEVLLFICSYLDLPDLACLAQAVPSLDAITSDPILHLQRLRIVYPSRVNHSLFGTSPDGHGLRPSVGDLVHRGVIRGLNIERRWRTGLYFYSCDSITQYERGRSLTKKHVSHVLSVQLNKRLPSPASAFRSLHAALVLPDVESSSTNISRTLLPIVHRLKWCIRRDQLARSFKSGPYATPAGRVALWAWLEDKGRGIVQDGERLRLAICPGVRAKVYFYEALDTNAARVGRSSRIL</sequence>
<dbReference type="Proteomes" id="UP000807342">
    <property type="component" value="Unassembled WGS sequence"/>
</dbReference>
<protein>
    <recommendedName>
        <fullName evidence="1">F-box domain-containing protein</fullName>
    </recommendedName>
</protein>
<name>A0A9P5XRR6_9AGAR</name>
<feature type="domain" description="F-box" evidence="1">
    <location>
        <begin position="7"/>
        <end position="54"/>
    </location>
</feature>
<gene>
    <name evidence="2" type="ORF">P691DRAFT_770865</name>
</gene>
<dbReference type="InterPro" id="IPR036047">
    <property type="entry name" value="F-box-like_dom_sf"/>
</dbReference>